<sequence length="182" mass="20278">MASDAWSTNTLMLLLRICAAVAPFAAGYLQYRAICNLHSKNQAQAQGQARTLSNNNAPPPPTPASNGPMRTPIDTPRVIEILCNAIGTLNGAVVDLSKRFDDERPIDGRPARPDMRGRFPRRRSPSPRYARARSEDSEEFIPRPFSHRAPRRWNGGDGFWWREYGSDAATQMLISKKVSGKD</sequence>
<evidence type="ECO:0000313" key="4">
    <source>
        <dbReference type="Proteomes" id="UP000800094"/>
    </source>
</evidence>
<gene>
    <name evidence="3" type="ORF">BU26DRAFT_567738</name>
</gene>
<keyword evidence="2" id="KW-0732">Signal</keyword>
<feature type="compositionally biased region" description="Basic and acidic residues" evidence="1">
    <location>
        <begin position="102"/>
        <end position="117"/>
    </location>
</feature>
<organism evidence="3 4">
    <name type="scientific">Trematosphaeria pertusa</name>
    <dbReference type="NCBI Taxonomy" id="390896"/>
    <lineage>
        <taxon>Eukaryota</taxon>
        <taxon>Fungi</taxon>
        <taxon>Dikarya</taxon>
        <taxon>Ascomycota</taxon>
        <taxon>Pezizomycotina</taxon>
        <taxon>Dothideomycetes</taxon>
        <taxon>Pleosporomycetidae</taxon>
        <taxon>Pleosporales</taxon>
        <taxon>Massarineae</taxon>
        <taxon>Trematosphaeriaceae</taxon>
        <taxon>Trematosphaeria</taxon>
    </lineage>
</organism>
<accession>A0A6A6I9Q0</accession>
<evidence type="ECO:0000256" key="2">
    <source>
        <dbReference type="SAM" id="SignalP"/>
    </source>
</evidence>
<feature type="region of interest" description="Disordered" evidence="1">
    <location>
        <begin position="102"/>
        <end position="138"/>
    </location>
</feature>
<feature type="chain" id="PRO_5025621959" evidence="2">
    <location>
        <begin position="21"/>
        <end position="182"/>
    </location>
</feature>
<dbReference type="AlphaFoldDB" id="A0A6A6I9Q0"/>
<protein>
    <submittedName>
        <fullName evidence="3">Uncharacterized protein</fullName>
    </submittedName>
</protein>
<feature type="signal peptide" evidence="2">
    <location>
        <begin position="1"/>
        <end position="20"/>
    </location>
</feature>
<evidence type="ECO:0000256" key="1">
    <source>
        <dbReference type="SAM" id="MobiDB-lite"/>
    </source>
</evidence>
<dbReference type="Proteomes" id="UP000800094">
    <property type="component" value="Unassembled WGS sequence"/>
</dbReference>
<keyword evidence="4" id="KW-1185">Reference proteome</keyword>
<dbReference type="EMBL" id="ML987199">
    <property type="protein sequence ID" value="KAF2246250.1"/>
    <property type="molecule type" value="Genomic_DNA"/>
</dbReference>
<name>A0A6A6I9Q0_9PLEO</name>
<dbReference type="RefSeq" id="XP_033681254.1">
    <property type="nucleotide sequence ID" value="XM_033833684.1"/>
</dbReference>
<feature type="region of interest" description="Disordered" evidence="1">
    <location>
        <begin position="45"/>
        <end position="71"/>
    </location>
</feature>
<reference evidence="3" key="1">
    <citation type="journal article" date="2020" name="Stud. Mycol.">
        <title>101 Dothideomycetes genomes: a test case for predicting lifestyles and emergence of pathogens.</title>
        <authorList>
            <person name="Haridas S."/>
            <person name="Albert R."/>
            <person name="Binder M."/>
            <person name="Bloem J."/>
            <person name="Labutti K."/>
            <person name="Salamov A."/>
            <person name="Andreopoulos B."/>
            <person name="Baker S."/>
            <person name="Barry K."/>
            <person name="Bills G."/>
            <person name="Bluhm B."/>
            <person name="Cannon C."/>
            <person name="Castanera R."/>
            <person name="Culley D."/>
            <person name="Daum C."/>
            <person name="Ezra D."/>
            <person name="Gonzalez J."/>
            <person name="Henrissat B."/>
            <person name="Kuo A."/>
            <person name="Liang C."/>
            <person name="Lipzen A."/>
            <person name="Lutzoni F."/>
            <person name="Magnuson J."/>
            <person name="Mondo S."/>
            <person name="Nolan M."/>
            <person name="Ohm R."/>
            <person name="Pangilinan J."/>
            <person name="Park H.-J."/>
            <person name="Ramirez L."/>
            <person name="Alfaro M."/>
            <person name="Sun H."/>
            <person name="Tritt A."/>
            <person name="Yoshinaga Y."/>
            <person name="Zwiers L.-H."/>
            <person name="Turgeon B."/>
            <person name="Goodwin S."/>
            <person name="Spatafora J."/>
            <person name="Crous P."/>
            <person name="Grigoriev I."/>
        </authorList>
    </citation>
    <scope>NUCLEOTIDE SEQUENCE</scope>
    <source>
        <strain evidence="3">CBS 122368</strain>
    </source>
</reference>
<dbReference type="GeneID" id="54587014"/>
<evidence type="ECO:0000313" key="3">
    <source>
        <dbReference type="EMBL" id="KAF2246250.1"/>
    </source>
</evidence>
<proteinExistence type="predicted"/>